<accession>A0A914BUU1</accession>
<dbReference type="AlphaFoldDB" id="A0A914BUU1"/>
<protein>
    <submittedName>
        <fullName evidence="2">Uncharacterized protein</fullName>
    </submittedName>
</protein>
<name>A0A914BUU1_9BILA</name>
<organism evidence="1 2">
    <name type="scientific">Acrobeloides nanus</name>
    <dbReference type="NCBI Taxonomy" id="290746"/>
    <lineage>
        <taxon>Eukaryota</taxon>
        <taxon>Metazoa</taxon>
        <taxon>Ecdysozoa</taxon>
        <taxon>Nematoda</taxon>
        <taxon>Chromadorea</taxon>
        <taxon>Rhabditida</taxon>
        <taxon>Tylenchina</taxon>
        <taxon>Cephalobomorpha</taxon>
        <taxon>Cephaloboidea</taxon>
        <taxon>Cephalobidae</taxon>
        <taxon>Acrobeloides</taxon>
    </lineage>
</organism>
<keyword evidence="1" id="KW-1185">Reference proteome</keyword>
<proteinExistence type="predicted"/>
<dbReference type="Proteomes" id="UP000887540">
    <property type="component" value="Unplaced"/>
</dbReference>
<reference evidence="2" key="1">
    <citation type="submission" date="2022-11" db="UniProtKB">
        <authorList>
            <consortium name="WormBaseParasite"/>
        </authorList>
    </citation>
    <scope>IDENTIFICATION</scope>
</reference>
<evidence type="ECO:0000313" key="1">
    <source>
        <dbReference type="Proteomes" id="UP000887540"/>
    </source>
</evidence>
<evidence type="ECO:0000313" key="2">
    <source>
        <dbReference type="WBParaSite" id="ACRNAN_Path_1043.g4002.t1"/>
    </source>
</evidence>
<sequence length="114" mass="12921">MYSKLFGKLHHQLVQFPCAWFYYDGMFIDDIIPQFLPLSILGLVFMLLEAMMNGILQATMIASIREALKKMLRIKSKPEDIAVTSYALQVHTTNNTDNGNNSLALTNNFIHGVI</sequence>
<dbReference type="WBParaSite" id="ACRNAN_Path_1043.g4002.t1">
    <property type="protein sequence ID" value="ACRNAN_Path_1043.g4002.t1"/>
    <property type="gene ID" value="ACRNAN_Path_1043.g4002"/>
</dbReference>